<keyword evidence="3" id="KW-1185">Reference proteome</keyword>
<dbReference type="Proteomes" id="UP001168877">
    <property type="component" value="Unassembled WGS sequence"/>
</dbReference>
<name>A0AA39UPR6_ACESA</name>
<reference evidence="2" key="2">
    <citation type="submission" date="2023-06" db="EMBL/GenBank/DDBJ databases">
        <authorList>
            <person name="Swenson N.G."/>
            <person name="Wegrzyn J.L."/>
            <person name="Mcevoy S.L."/>
        </authorList>
    </citation>
    <scope>NUCLEOTIDE SEQUENCE</scope>
    <source>
        <strain evidence="2">NS2018</strain>
        <tissue evidence="2">Leaf</tissue>
    </source>
</reference>
<keyword evidence="1" id="KW-0812">Transmembrane</keyword>
<feature type="transmembrane region" description="Helical" evidence="1">
    <location>
        <begin position="112"/>
        <end position="137"/>
    </location>
</feature>
<organism evidence="2 3">
    <name type="scientific">Acer saccharum</name>
    <name type="common">Sugar maple</name>
    <dbReference type="NCBI Taxonomy" id="4024"/>
    <lineage>
        <taxon>Eukaryota</taxon>
        <taxon>Viridiplantae</taxon>
        <taxon>Streptophyta</taxon>
        <taxon>Embryophyta</taxon>
        <taxon>Tracheophyta</taxon>
        <taxon>Spermatophyta</taxon>
        <taxon>Magnoliopsida</taxon>
        <taxon>eudicotyledons</taxon>
        <taxon>Gunneridae</taxon>
        <taxon>Pentapetalae</taxon>
        <taxon>rosids</taxon>
        <taxon>malvids</taxon>
        <taxon>Sapindales</taxon>
        <taxon>Sapindaceae</taxon>
        <taxon>Hippocastanoideae</taxon>
        <taxon>Acereae</taxon>
        <taxon>Acer</taxon>
    </lineage>
</organism>
<dbReference type="AlphaFoldDB" id="A0AA39UPR6"/>
<dbReference type="EMBL" id="JAUESC010000387">
    <property type="protein sequence ID" value="KAK0573249.1"/>
    <property type="molecule type" value="Genomic_DNA"/>
</dbReference>
<keyword evidence="1" id="KW-1133">Transmembrane helix</keyword>
<protein>
    <submittedName>
        <fullName evidence="2">Uncharacterized protein</fullName>
    </submittedName>
</protein>
<dbReference type="PANTHER" id="PTHR31650:SF38">
    <property type="entry name" value="O-ACYLTRANSFERASE WSD1-LIKE"/>
    <property type="match status" value="1"/>
</dbReference>
<evidence type="ECO:0000313" key="3">
    <source>
        <dbReference type="Proteomes" id="UP001168877"/>
    </source>
</evidence>
<evidence type="ECO:0000313" key="2">
    <source>
        <dbReference type="EMBL" id="KAK0573249.1"/>
    </source>
</evidence>
<comment type="caution">
    <text evidence="2">The sequence shown here is derived from an EMBL/GenBank/DDBJ whole genome shotgun (WGS) entry which is preliminary data.</text>
</comment>
<dbReference type="GO" id="GO:0005886">
    <property type="term" value="C:plasma membrane"/>
    <property type="evidence" value="ECO:0007669"/>
    <property type="project" value="TreeGrafter"/>
</dbReference>
<dbReference type="InterPro" id="IPR045034">
    <property type="entry name" value="O-acyltransferase_WSD1-like"/>
</dbReference>
<reference evidence="2" key="1">
    <citation type="journal article" date="2022" name="Plant J.">
        <title>Strategies of tolerance reflected in two North American maple genomes.</title>
        <authorList>
            <person name="McEvoy S.L."/>
            <person name="Sezen U.U."/>
            <person name="Trouern-Trend A."/>
            <person name="McMahon S.M."/>
            <person name="Schaberg P.G."/>
            <person name="Yang J."/>
            <person name="Wegrzyn J.L."/>
            <person name="Swenson N.G."/>
        </authorList>
    </citation>
    <scope>NUCLEOTIDE SEQUENCE</scope>
    <source>
        <strain evidence="2">NS2018</strain>
    </source>
</reference>
<dbReference type="GO" id="GO:0008374">
    <property type="term" value="F:O-acyltransferase activity"/>
    <property type="evidence" value="ECO:0007669"/>
    <property type="project" value="InterPro"/>
</dbReference>
<evidence type="ECO:0000256" key="1">
    <source>
        <dbReference type="SAM" id="Phobius"/>
    </source>
</evidence>
<keyword evidence="1" id="KW-0472">Membrane</keyword>
<sequence length="140" mass="15681">MTTSFLKDGKHMERNIRCNILVGTDGAGSTVRGEKDLQKLVSVQFLATVFMFLKDTETPLKGGLGNGATTCRRFVHRMVSLDDVKLVKKAMINTELADMMKKNSLARWGNHIGYLLFPFTIAFPLPVQLKCITWIVFVVS</sequence>
<dbReference type="PANTHER" id="PTHR31650">
    <property type="entry name" value="O-ACYLTRANSFERASE (WSD1-LIKE) FAMILY PROTEIN"/>
    <property type="match status" value="1"/>
</dbReference>
<accession>A0AA39UPR6</accession>
<dbReference type="GO" id="GO:0019432">
    <property type="term" value="P:triglyceride biosynthetic process"/>
    <property type="evidence" value="ECO:0007669"/>
    <property type="project" value="TreeGrafter"/>
</dbReference>
<proteinExistence type="predicted"/>
<gene>
    <name evidence="2" type="ORF">LWI29_004898</name>
</gene>